<protein>
    <submittedName>
        <fullName evidence="2">Uncharacterized protein</fullName>
    </submittedName>
</protein>
<sequence>MRSCHLKDKTPYDNRSTASHHQPIQCMANGDPEELSDEDEELARLNVSEKSGRMKNYLQF</sequence>
<evidence type="ECO:0000313" key="3">
    <source>
        <dbReference type="Proteomes" id="UP000243975"/>
    </source>
</evidence>
<evidence type="ECO:0000313" key="2">
    <source>
        <dbReference type="EMBL" id="KVD98165.1"/>
    </source>
</evidence>
<proteinExistence type="predicted"/>
<name>A0A124P3Q2_CYNCS</name>
<feature type="non-terminal residue" evidence="2">
    <location>
        <position position="60"/>
    </location>
</feature>
<dbReference type="Proteomes" id="UP000243975">
    <property type="component" value="Unassembled WGS sequence"/>
</dbReference>
<reference evidence="2 3" key="1">
    <citation type="journal article" date="2016" name="Sci. Rep.">
        <title>The genome sequence of the outbreeding globe artichoke constructed de novo incorporating a phase-aware low-pass sequencing strategy of F1 progeny.</title>
        <authorList>
            <person name="Scaglione D."/>
            <person name="Reyes-Chin-Wo S."/>
            <person name="Acquadro A."/>
            <person name="Froenicke L."/>
            <person name="Portis E."/>
            <person name="Beitel C."/>
            <person name="Tirone M."/>
            <person name="Mauro R."/>
            <person name="Lo Monaco A."/>
            <person name="Mauromicale G."/>
            <person name="Faccioli P."/>
            <person name="Cattivelli L."/>
            <person name="Rieseberg L."/>
            <person name="Michelmore R."/>
            <person name="Lanteri S."/>
        </authorList>
    </citation>
    <scope>NUCLEOTIDE SEQUENCE [LARGE SCALE GENOMIC DNA]</scope>
    <source>
        <strain evidence="2">2C</strain>
    </source>
</reference>
<evidence type="ECO:0000256" key="1">
    <source>
        <dbReference type="SAM" id="MobiDB-lite"/>
    </source>
</evidence>
<comment type="caution">
    <text evidence="2">The sequence shown here is derived from an EMBL/GenBank/DDBJ whole genome shotgun (WGS) entry which is preliminary data.</text>
</comment>
<feature type="region of interest" description="Disordered" evidence="1">
    <location>
        <begin position="1"/>
        <end position="47"/>
    </location>
</feature>
<feature type="compositionally biased region" description="Acidic residues" evidence="1">
    <location>
        <begin position="31"/>
        <end position="41"/>
    </location>
</feature>
<dbReference type="AlphaFoldDB" id="A0A124P3Q2"/>
<feature type="compositionally biased region" description="Basic and acidic residues" evidence="1">
    <location>
        <begin position="1"/>
        <end position="12"/>
    </location>
</feature>
<keyword evidence="3" id="KW-1185">Reference proteome</keyword>
<organism evidence="2 3">
    <name type="scientific">Cynara cardunculus var. scolymus</name>
    <name type="common">Globe artichoke</name>
    <name type="synonym">Cynara scolymus</name>
    <dbReference type="NCBI Taxonomy" id="59895"/>
    <lineage>
        <taxon>Eukaryota</taxon>
        <taxon>Viridiplantae</taxon>
        <taxon>Streptophyta</taxon>
        <taxon>Embryophyta</taxon>
        <taxon>Tracheophyta</taxon>
        <taxon>Spermatophyta</taxon>
        <taxon>Magnoliopsida</taxon>
        <taxon>eudicotyledons</taxon>
        <taxon>Gunneridae</taxon>
        <taxon>Pentapetalae</taxon>
        <taxon>asterids</taxon>
        <taxon>campanulids</taxon>
        <taxon>Asterales</taxon>
        <taxon>Asteraceae</taxon>
        <taxon>Carduoideae</taxon>
        <taxon>Cardueae</taxon>
        <taxon>Carduinae</taxon>
        <taxon>Cynara</taxon>
    </lineage>
</organism>
<gene>
    <name evidence="2" type="ORF">Ccrd_024137</name>
</gene>
<feature type="compositionally biased region" description="Polar residues" evidence="1">
    <location>
        <begin position="13"/>
        <end position="22"/>
    </location>
</feature>
<dbReference type="EMBL" id="LEKV01011635">
    <property type="protein sequence ID" value="KVD98165.1"/>
    <property type="molecule type" value="Genomic_DNA"/>
</dbReference>
<dbReference type="Gramene" id="KVD98165">
    <property type="protein sequence ID" value="KVD98165"/>
    <property type="gene ID" value="Ccrd_024137"/>
</dbReference>
<accession>A0A124P3Q2</accession>